<dbReference type="AlphaFoldDB" id="A0A813MTI5"/>
<gene>
    <name evidence="4" type="ORF">JYZ213_LOCUS717</name>
</gene>
<dbReference type="Proteomes" id="UP000663845">
    <property type="component" value="Unassembled WGS sequence"/>
</dbReference>
<dbReference type="Gene3D" id="3.10.100.10">
    <property type="entry name" value="Mannose-Binding Protein A, subunit A"/>
    <property type="match status" value="2"/>
</dbReference>
<dbReference type="SMART" id="SM00034">
    <property type="entry name" value="CLECT"/>
    <property type="match status" value="1"/>
</dbReference>
<evidence type="ECO:0000256" key="1">
    <source>
        <dbReference type="SAM" id="Phobius"/>
    </source>
</evidence>
<keyword evidence="1" id="KW-1133">Transmembrane helix</keyword>
<dbReference type="EMBL" id="CAJNOG010000003">
    <property type="protein sequence ID" value="CAF0725320.1"/>
    <property type="molecule type" value="Genomic_DNA"/>
</dbReference>
<feature type="transmembrane region" description="Helical" evidence="1">
    <location>
        <begin position="391"/>
        <end position="418"/>
    </location>
</feature>
<dbReference type="SUPFAM" id="SSF56436">
    <property type="entry name" value="C-type lectin-like"/>
    <property type="match status" value="2"/>
</dbReference>
<evidence type="ECO:0000256" key="2">
    <source>
        <dbReference type="SAM" id="SignalP"/>
    </source>
</evidence>
<evidence type="ECO:0000259" key="3">
    <source>
        <dbReference type="SMART" id="SM00034"/>
    </source>
</evidence>
<proteinExistence type="predicted"/>
<feature type="signal peptide" evidence="2">
    <location>
        <begin position="1"/>
        <end position="22"/>
    </location>
</feature>
<protein>
    <recommendedName>
        <fullName evidence="3">C-type lectin domain-containing protein</fullName>
    </recommendedName>
</protein>
<keyword evidence="1" id="KW-0812">Transmembrane</keyword>
<keyword evidence="2" id="KW-0732">Signal</keyword>
<accession>A0A813MTI5</accession>
<feature type="chain" id="PRO_5033002894" description="C-type lectin domain-containing protein" evidence="2">
    <location>
        <begin position="23"/>
        <end position="443"/>
    </location>
</feature>
<dbReference type="InterPro" id="IPR016186">
    <property type="entry name" value="C-type_lectin-like/link_sf"/>
</dbReference>
<comment type="caution">
    <text evidence="4">The sequence shown here is derived from an EMBL/GenBank/DDBJ whole genome shotgun (WGS) entry which is preliminary data.</text>
</comment>
<keyword evidence="1" id="KW-0472">Membrane</keyword>
<organism evidence="4 5">
    <name type="scientific">Adineta steineri</name>
    <dbReference type="NCBI Taxonomy" id="433720"/>
    <lineage>
        <taxon>Eukaryota</taxon>
        <taxon>Metazoa</taxon>
        <taxon>Spiralia</taxon>
        <taxon>Gnathifera</taxon>
        <taxon>Rotifera</taxon>
        <taxon>Eurotatoria</taxon>
        <taxon>Bdelloidea</taxon>
        <taxon>Adinetida</taxon>
        <taxon>Adinetidae</taxon>
        <taxon>Adineta</taxon>
    </lineage>
</organism>
<evidence type="ECO:0000313" key="4">
    <source>
        <dbReference type="EMBL" id="CAF0725320.1"/>
    </source>
</evidence>
<evidence type="ECO:0000313" key="5">
    <source>
        <dbReference type="Proteomes" id="UP000663845"/>
    </source>
</evidence>
<name>A0A813MTI5_9BILA</name>
<dbReference type="InterPro" id="IPR001304">
    <property type="entry name" value="C-type_lectin-like"/>
</dbReference>
<sequence>MLRSHFEFACVLYIIFILSVLSVSFNDFCSNDLSCHYPLICSNLSKCICPTSSSSFWNMKQNSCLSCPSGWIEWQHEKCLLFIVPSKNDFTYDKARNSCLTYSSELLHIDNDEDLIKFQYKIDELLRDKQDDIVWKFLSDGVWMNRKQTNLSKWCNMKYESDVFLSNDCIRITKTSSNQNDCFYCLPGWILWENNHCVSFAVPSENGLSYNQANDICQSFSAQLYRIQNIDEFKRFELQVNALLNSSFSSAVTLFFRLGAWIDSYDIKELEDVWCNENKDNSTFDCVAIRKENSKNGSLCLSRLTCHEEMLFICGMAAISEKHNLSSRFTNQRIAPIVGALAPIAIDLVGNLLVGNKPPPQPTGPQQIIIQQESLPQPQIGAQESSSDNTLLIVGLIVGGIILFLIICGAFIAIIIFTGCMKQSSSTRQVNHRSSVESGYTYG</sequence>
<dbReference type="InterPro" id="IPR016187">
    <property type="entry name" value="CTDL_fold"/>
</dbReference>
<reference evidence="4" key="1">
    <citation type="submission" date="2021-02" db="EMBL/GenBank/DDBJ databases">
        <authorList>
            <person name="Nowell W R."/>
        </authorList>
    </citation>
    <scope>NUCLEOTIDE SEQUENCE</scope>
</reference>
<feature type="domain" description="C-type lectin" evidence="3">
    <location>
        <begin position="185"/>
        <end position="315"/>
    </location>
</feature>